<evidence type="ECO:0000256" key="4">
    <source>
        <dbReference type="ARBA" id="ARBA00023136"/>
    </source>
</evidence>
<feature type="transmembrane region" description="Helical" evidence="5">
    <location>
        <begin position="67"/>
        <end position="88"/>
    </location>
</feature>
<feature type="transmembrane region" description="Helical" evidence="5">
    <location>
        <begin position="164"/>
        <end position="183"/>
    </location>
</feature>
<keyword evidence="4 5" id="KW-0472">Membrane</keyword>
<dbReference type="InterPro" id="IPR050638">
    <property type="entry name" value="AA-Vitamin_Transporters"/>
</dbReference>
<gene>
    <name evidence="9" type="primary">MYN1_Chr_645</name>
    <name evidence="7" type="ORF">PCKR_717</name>
    <name evidence="8" type="ORF">PFK_717</name>
    <name evidence="9" type="ORF">PMYN1_Chma662</name>
</gene>
<name>A0A1L5YCR0_9EUKA</name>
<dbReference type="PANTHER" id="PTHR32322">
    <property type="entry name" value="INNER MEMBRANE TRANSPORTER"/>
    <property type="match status" value="1"/>
</dbReference>
<evidence type="ECO:0000256" key="2">
    <source>
        <dbReference type="ARBA" id="ARBA00022692"/>
    </source>
</evidence>
<dbReference type="EMBL" id="KX897545">
    <property type="protein sequence ID" value="APP88482.1"/>
    <property type="molecule type" value="Genomic_DNA"/>
</dbReference>
<evidence type="ECO:0000313" key="7">
    <source>
        <dbReference type="EMBL" id="APP88482.1"/>
    </source>
</evidence>
<reference evidence="7" key="1">
    <citation type="journal article" date="2017" name="Protist">
        <title>Diversity of the Photosynthetic Paulinella Species, with the Description of Paulinella micropora sp. nov. and the Chromatophore Genome Sequence for strain KR01.</title>
        <authorList>
            <person name="Lhee D."/>
            <person name="Yang E.C."/>
            <person name="Kim J.I."/>
            <person name="Nakayama T."/>
            <person name="Zuccarello G."/>
            <person name="Andersen R.A."/>
            <person name="Yoon H.S."/>
        </authorList>
    </citation>
    <scope>NUCLEOTIDE SEQUENCE</scope>
    <source>
        <strain evidence="8">FK01</strain>
        <strain evidence="7">KR01</strain>
    </source>
</reference>
<keyword evidence="7" id="KW-0934">Plastid</keyword>
<keyword evidence="10" id="KW-1185">Reference proteome</keyword>
<dbReference type="GO" id="GO:0016020">
    <property type="term" value="C:membrane"/>
    <property type="evidence" value="ECO:0007669"/>
    <property type="project" value="UniProtKB-SubCell"/>
</dbReference>
<accession>A0A1L5YCR0</accession>
<dbReference type="Gene3D" id="1.10.3730.20">
    <property type="match status" value="1"/>
</dbReference>
<feature type="transmembrane region" description="Helical" evidence="5">
    <location>
        <begin position="281"/>
        <end position="298"/>
    </location>
</feature>
<keyword evidence="2 5" id="KW-0812">Transmembrane</keyword>
<geneLocation type="plastid" evidence="7"/>
<proteinExistence type="predicted"/>
<feature type="transmembrane region" description="Helical" evidence="5">
    <location>
        <begin position="228"/>
        <end position="247"/>
    </location>
</feature>
<dbReference type="AlphaFoldDB" id="A0A1L5YCR0"/>
<keyword evidence="3 5" id="KW-1133">Transmembrane helix</keyword>
<evidence type="ECO:0000313" key="9">
    <source>
        <dbReference type="EMBL" id="BBL86467.1"/>
    </source>
</evidence>
<evidence type="ECO:0000256" key="1">
    <source>
        <dbReference type="ARBA" id="ARBA00004141"/>
    </source>
</evidence>
<evidence type="ECO:0000313" key="10">
    <source>
        <dbReference type="Proteomes" id="UP000503178"/>
    </source>
</evidence>
<dbReference type="SUPFAM" id="SSF103481">
    <property type="entry name" value="Multidrug resistance efflux transporter EmrE"/>
    <property type="match status" value="2"/>
</dbReference>
<evidence type="ECO:0000256" key="3">
    <source>
        <dbReference type="ARBA" id="ARBA00022989"/>
    </source>
</evidence>
<reference evidence="9 10" key="2">
    <citation type="submission" date="2019-06" db="EMBL/GenBank/DDBJ databases">
        <title>A hidden player of endosymbiotic evolution: DNA virus triggered massive gene transfer.</title>
        <authorList>
            <person name="Matsuo M."/>
            <person name="Katahata A."/>
            <person name="Tachikawa M."/>
            <person name="Minakuchi Y."/>
            <person name="Noguchi H."/>
            <person name="Toyoda A."/>
            <person name="Fujiyama A."/>
            <person name="Suzuki Y."/>
            <person name="Satoh S."/>
            <person name="Nakayama T."/>
            <person name="Kamikawa R."/>
            <person name="Nomura M."/>
            <person name="Inagaki Y."/>
            <person name="Ishida K."/>
            <person name="Obokata J."/>
        </authorList>
    </citation>
    <scope>NUCLEOTIDE SEQUENCE [LARGE SCALE GENOMIC DNA]</scope>
    <source>
        <strain evidence="9 10">MYN1</strain>
    </source>
</reference>
<evidence type="ECO:0000259" key="6">
    <source>
        <dbReference type="Pfam" id="PF00892"/>
    </source>
</evidence>
<protein>
    <submittedName>
        <fullName evidence="7 9">SMR family transporter, possible pecM-like protein</fullName>
    </submittedName>
</protein>
<dbReference type="Pfam" id="PF00892">
    <property type="entry name" value="EamA"/>
    <property type="match status" value="2"/>
</dbReference>
<evidence type="ECO:0000256" key="5">
    <source>
        <dbReference type="SAM" id="Phobius"/>
    </source>
</evidence>
<feature type="transmembrane region" description="Helical" evidence="5">
    <location>
        <begin position="259"/>
        <end position="275"/>
    </location>
</feature>
<dbReference type="EMBL" id="KY124271">
    <property type="protein sequence ID" value="AQX45249.1"/>
    <property type="molecule type" value="Genomic_DNA"/>
</dbReference>
<evidence type="ECO:0000313" key="8">
    <source>
        <dbReference type="EMBL" id="AQX45249.1"/>
    </source>
</evidence>
<feature type="transmembrane region" description="Helical" evidence="5">
    <location>
        <begin position="32"/>
        <end position="55"/>
    </location>
</feature>
<feature type="transmembrane region" description="Helical" evidence="5">
    <location>
        <begin position="122"/>
        <end position="144"/>
    </location>
</feature>
<dbReference type="Proteomes" id="UP000503178">
    <property type="component" value="Chromatophore Pltd"/>
</dbReference>
<dbReference type="InterPro" id="IPR037185">
    <property type="entry name" value="EmrE-like"/>
</dbReference>
<comment type="subcellular location">
    <subcellularLocation>
        <location evidence="1">Membrane</location>
        <topology evidence="1">Multi-pass membrane protein</topology>
    </subcellularLocation>
</comment>
<dbReference type="PANTHER" id="PTHR32322:SF2">
    <property type="entry name" value="EAMA DOMAIN-CONTAINING PROTEIN"/>
    <property type="match status" value="1"/>
</dbReference>
<sequence length="317" mass="34890">MSQPVRWLLMVLPFALWGTAMAAMTTLLATSGSLILAWLRLVPAGILLLLSLPMLGRSWRIAYTDRIWLLLFSLIDASLFQGMLAQGLKDTGAGLGSVLIDSQPLIVALLARTFFAEAINPIGWIGLGLGVLGIILVGLPSSILYQWWTEGILTQSTSWGVGEVWMLGAALSMAIGTVISRYASQSSDPVAVTGWHMIIGGLPLVGLHKFTHTSGGFWPQWSLWQWGLMAYASFLGSALAYGLFFWFTKNEELTSFTSLTFLTPVFALLCGITILNEHLSPLQWIGVGLALTSVVLVNQRRSLWQRIPWFYHYNSEQ</sequence>
<dbReference type="EMBL" id="LC490351">
    <property type="protein sequence ID" value="BBL86467.1"/>
    <property type="molecule type" value="Genomic_DNA"/>
</dbReference>
<dbReference type="InterPro" id="IPR000620">
    <property type="entry name" value="EamA_dom"/>
</dbReference>
<organism evidence="7">
    <name type="scientific">Paulinella micropora</name>
    <dbReference type="NCBI Taxonomy" id="1928728"/>
    <lineage>
        <taxon>Eukaryota</taxon>
        <taxon>Sar</taxon>
        <taxon>Rhizaria</taxon>
        <taxon>Cercozoa</taxon>
        <taxon>Imbricatea</taxon>
        <taxon>Silicofilosea</taxon>
        <taxon>Euglyphida</taxon>
        <taxon>Paulinellidae</taxon>
        <taxon>Paulinella</taxon>
    </lineage>
</organism>
<feature type="domain" description="EamA" evidence="6">
    <location>
        <begin position="8"/>
        <end position="138"/>
    </location>
</feature>
<feature type="domain" description="EamA" evidence="6">
    <location>
        <begin position="162"/>
        <end position="298"/>
    </location>
</feature>